<organism evidence="1 2">
    <name type="scientific">Luethyella okanaganae</name>
    <dbReference type="NCBI Taxonomy" id="69372"/>
    <lineage>
        <taxon>Bacteria</taxon>
        <taxon>Bacillati</taxon>
        <taxon>Actinomycetota</taxon>
        <taxon>Actinomycetes</taxon>
        <taxon>Micrococcales</taxon>
        <taxon>Microbacteriaceae</taxon>
        <taxon>Luethyella</taxon>
    </lineage>
</organism>
<dbReference type="EMBL" id="JBHSTP010000001">
    <property type="protein sequence ID" value="MFC6355041.1"/>
    <property type="molecule type" value="Genomic_DNA"/>
</dbReference>
<sequence>MLQNVVPEMFQGVPKSVHVVNDGVSVMAGESALKIPLDPAEAITLSGEDGSIGLKLVGAEGLATIDASGALIFGYPDGSSVAVMPKGNASVQMTMVIESDKSATSYDYAFVLPDGATIVPAVGGELLLVSVEGRLLGAIAAPWAVDSNGVDVPTRFIVSGNVVSQIVDHSSGDFAYPIVADPYMSRNLISH</sequence>
<accession>A0ABW1VAG6</accession>
<name>A0ABW1VAG6_9MICO</name>
<dbReference type="Proteomes" id="UP001596306">
    <property type="component" value="Unassembled WGS sequence"/>
</dbReference>
<keyword evidence="2" id="KW-1185">Reference proteome</keyword>
<comment type="caution">
    <text evidence="1">The sequence shown here is derived from an EMBL/GenBank/DDBJ whole genome shotgun (WGS) entry which is preliminary data.</text>
</comment>
<reference evidence="2" key="1">
    <citation type="journal article" date="2019" name="Int. J. Syst. Evol. Microbiol.">
        <title>The Global Catalogue of Microorganisms (GCM) 10K type strain sequencing project: providing services to taxonomists for standard genome sequencing and annotation.</title>
        <authorList>
            <consortium name="The Broad Institute Genomics Platform"/>
            <consortium name="The Broad Institute Genome Sequencing Center for Infectious Disease"/>
            <person name="Wu L."/>
            <person name="Ma J."/>
        </authorList>
    </citation>
    <scope>NUCLEOTIDE SEQUENCE [LARGE SCALE GENOMIC DNA]</scope>
    <source>
        <strain evidence="2">CCUG 43304</strain>
    </source>
</reference>
<evidence type="ECO:0000313" key="2">
    <source>
        <dbReference type="Proteomes" id="UP001596306"/>
    </source>
</evidence>
<gene>
    <name evidence="1" type="ORF">ACFQB0_02785</name>
</gene>
<evidence type="ECO:0000313" key="1">
    <source>
        <dbReference type="EMBL" id="MFC6355041.1"/>
    </source>
</evidence>
<proteinExistence type="predicted"/>
<protein>
    <submittedName>
        <fullName evidence="1">Uncharacterized protein</fullName>
    </submittedName>
</protein>
<dbReference type="RefSeq" id="WP_386727321.1">
    <property type="nucleotide sequence ID" value="NZ_JBHSTP010000001.1"/>
</dbReference>